<dbReference type="Gene3D" id="3.30.420.40">
    <property type="match status" value="1"/>
</dbReference>
<sequence>MAKQNGRPLLNHGAADLPSVTVDCYNLELRDESGFIGDRANKRAFRQKLEDWRQRIRKGGDDPFGDTATEELSKKQIDALLNGEDREASALIMGAIEDFAAEIAYVLQRFLSEDGWNGTQRIAVGGGLKESVFCELAIARAMIRLKSEGLTIDVVPIVHHPDEAGLLGSAHLMHSWMLDGYDGILAVDIGGSNIRAGVVETRLSVRRDLSQARIWKCCIWRYGEDCKSRKAAIEKLVKMLIKLINRAEKRHFSLAPVIGVACPGVIEADGSIVRGGQNLPGGNWEGRRFNLPRELMEAIPIIGEHDTLVVMHNDGVVQGLSQVPVMQDVAHWSTVTIGTGFGNVRFTNRTSATSGKTKA</sequence>
<dbReference type="AlphaFoldDB" id="A0A4R3PUQ9"/>
<reference evidence="1 2" key="1">
    <citation type="submission" date="2019-03" db="EMBL/GenBank/DDBJ databases">
        <title>Genomic Encyclopedia of Type Strains, Phase IV (KMG-V): Genome sequencing to study the core and pangenomes of soil and plant-associated prokaryotes.</title>
        <authorList>
            <person name="Whitman W."/>
        </authorList>
    </citation>
    <scope>NUCLEOTIDE SEQUENCE [LARGE SCALE GENOMIC DNA]</scope>
    <source>
        <strain evidence="1 2">Hc14</strain>
    </source>
</reference>
<dbReference type="Proteomes" id="UP000294576">
    <property type="component" value="Unassembled WGS sequence"/>
</dbReference>
<accession>A0A4R3PUQ9</accession>
<dbReference type="EMBL" id="SMBH01000024">
    <property type="protein sequence ID" value="TCU09663.1"/>
    <property type="molecule type" value="Genomic_DNA"/>
</dbReference>
<evidence type="ECO:0000313" key="2">
    <source>
        <dbReference type="Proteomes" id="UP000294576"/>
    </source>
</evidence>
<dbReference type="InterPro" id="IPR043129">
    <property type="entry name" value="ATPase_NBD"/>
</dbReference>
<dbReference type="RefSeq" id="WP_132568357.1">
    <property type="nucleotide sequence ID" value="NZ_SMBH01000024.1"/>
</dbReference>
<name>A0A4R3PUQ9_RHISU</name>
<organism evidence="1 2">
    <name type="scientific">Rhizobium sullae</name>
    <name type="common">Rhizobium hedysari</name>
    <dbReference type="NCBI Taxonomy" id="50338"/>
    <lineage>
        <taxon>Bacteria</taxon>
        <taxon>Pseudomonadati</taxon>
        <taxon>Pseudomonadota</taxon>
        <taxon>Alphaproteobacteria</taxon>
        <taxon>Hyphomicrobiales</taxon>
        <taxon>Rhizobiaceae</taxon>
        <taxon>Rhizobium/Agrobacterium group</taxon>
        <taxon>Rhizobium</taxon>
    </lineage>
</organism>
<evidence type="ECO:0000313" key="1">
    <source>
        <dbReference type="EMBL" id="TCU09663.1"/>
    </source>
</evidence>
<protein>
    <recommendedName>
        <fullName evidence="3">ROK family protein</fullName>
    </recommendedName>
</protein>
<comment type="caution">
    <text evidence="1">The sequence shown here is derived from an EMBL/GenBank/DDBJ whole genome shotgun (WGS) entry which is preliminary data.</text>
</comment>
<gene>
    <name evidence="1" type="ORF">EV132_12463</name>
</gene>
<evidence type="ECO:0008006" key="3">
    <source>
        <dbReference type="Google" id="ProtNLM"/>
    </source>
</evidence>
<proteinExistence type="predicted"/>
<dbReference type="SUPFAM" id="SSF53067">
    <property type="entry name" value="Actin-like ATPase domain"/>
    <property type="match status" value="1"/>
</dbReference>